<dbReference type="Proteomes" id="UP000298030">
    <property type="component" value="Unassembled WGS sequence"/>
</dbReference>
<proteinExistence type="predicted"/>
<sequence length="68" mass="7610">MSTNVLPSPFRSRALWLMMSESGYEIMLCMKVRGNRRASPRCHGERHLCLGHSELAAEPNDNAGAYDS</sequence>
<name>A0A4Y7TCY3_COPMI</name>
<evidence type="ECO:0000313" key="1">
    <source>
        <dbReference type="EMBL" id="TEB31871.1"/>
    </source>
</evidence>
<organism evidence="1 2">
    <name type="scientific">Coprinellus micaceus</name>
    <name type="common">Glistening ink-cap mushroom</name>
    <name type="synonym">Coprinus micaceus</name>
    <dbReference type="NCBI Taxonomy" id="71717"/>
    <lineage>
        <taxon>Eukaryota</taxon>
        <taxon>Fungi</taxon>
        <taxon>Dikarya</taxon>
        <taxon>Basidiomycota</taxon>
        <taxon>Agaricomycotina</taxon>
        <taxon>Agaricomycetes</taxon>
        <taxon>Agaricomycetidae</taxon>
        <taxon>Agaricales</taxon>
        <taxon>Agaricineae</taxon>
        <taxon>Psathyrellaceae</taxon>
        <taxon>Coprinellus</taxon>
    </lineage>
</organism>
<comment type="caution">
    <text evidence="1">The sequence shown here is derived from an EMBL/GenBank/DDBJ whole genome shotgun (WGS) entry which is preliminary data.</text>
</comment>
<gene>
    <name evidence="1" type="ORF">FA13DRAFT_1732174</name>
</gene>
<accession>A0A4Y7TCY3</accession>
<evidence type="ECO:0000313" key="2">
    <source>
        <dbReference type="Proteomes" id="UP000298030"/>
    </source>
</evidence>
<protein>
    <submittedName>
        <fullName evidence="1">Uncharacterized protein</fullName>
    </submittedName>
</protein>
<dbReference type="EMBL" id="QPFP01000017">
    <property type="protein sequence ID" value="TEB31871.1"/>
    <property type="molecule type" value="Genomic_DNA"/>
</dbReference>
<keyword evidence="2" id="KW-1185">Reference proteome</keyword>
<dbReference type="AlphaFoldDB" id="A0A4Y7TCY3"/>
<reference evidence="1 2" key="1">
    <citation type="journal article" date="2019" name="Nat. Ecol. Evol.">
        <title>Megaphylogeny resolves global patterns of mushroom evolution.</title>
        <authorList>
            <person name="Varga T."/>
            <person name="Krizsan K."/>
            <person name="Foldi C."/>
            <person name="Dima B."/>
            <person name="Sanchez-Garcia M."/>
            <person name="Sanchez-Ramirez S."/>
            <person name="Szollosi G.J."/>
            <person name="Szarkandi J.G."/>
            <person name="Papp V."/>
            <person name="Albert L."/>
            <person name="Andreopoulos W."/>
            <person name="Angelini C."/>
            <person name="Antonin V."/>
            <person name="Barry K.W."/>
            <person name="Bougher N.L."/>
            <person name="Buchanan P."/>
            <person name="Buyck B."/>
            <person name="Bense V."/>
            <person name="Catcheside P."/>
            <person name="Chovatia M."/>
            <person name="Cooper J."/>
            <person name="Damon W."/>
            <person name="Desjardin D."/>
            <person name="Finy P."/>
            <person name="Geml J."/>
            <person name="Haridas S."/>
            <person name="Hughes K."/>
            <person name="Justo A."/>
            <person name="Karasinski D."/>
            <person name="Kautmanova I."/>
            <person name="Kiss B."/>
            <person name="Kocsube S."/>
            <person name="Kotiranta H."/>
            <person name="LaButti K.M."/>
            <person name="Lechner B.E."/>
            <person name="Liimatainen K."/>
            <person name="Lipzen A."/>
            <person name="Lukacs Z."/>
            <person name="Mihaltcheva S."/>
            <person name="Morgado L.N."/>
            <person name="Niskanen T."/>
            <person name="Noordeloos M.E."/>
            <person name="Ohm R.A."/>
            <person name="Ortiz-Santana B."/>
            <person name="Ovrebo C."/>
            <person name="Racz N."/>
            <person name="Riley R."/>
            <person name="Savchenko A."/>
            <person name="Shiryaev A."/>
            <person name="Soop K."/>
            <person name="Spirin V."/>
            <person name="Szebenyi C."/>
            <person name="Tomsovsky M."/>
            <person name="Tulloss R.E."/>
            <person name="Uehling J."/>
            <person name="Grigoriev I.V."/>
            <person name="Vagvolgyi C."/>
            <person name="Papp T."/>
            <person name="Martin F.M."/>
            <person name="Miettinen O."/>
            <person name="Hibbett D.S."/>
            <person name="Nagy L.G."/>
        </authorList>
    </citation>
    <scope>NUCLEOTIDE SEQUENCE [LARGE SCALE GENOMIC DNA]</scope>
    <source>
        <strain evidence="1 2">FP101781</strain>
    </source>
</reference>